<dbReference type="Gene3D" id="2.20.25.10">
    <property type="match status" value="1"/>
</dbReference>
<dbReference type="InterPro" id="IPR001222">
    <property type="entry name" value="Znf_TFIIS"/>
</dbReference>
<evidence type="ECO:0000256" key="1">
    <source>
        <dbReference type="ARBA" id="ARBA00022723"/>
    </source>
</evidence>
<evidence type="ECO:0000259" key="4">
    <source>
        <dbReference type="PROSITE" id="PS51133"/>
    </source>
</evidence>
<dbReference type="PANTHER" id="PTHR11477">
    <property type="entry name" value="TRANSCRIPTION FACTOR S-II ZINC FINGER DOMAIN-CONTAINING PROTEIN"/>
    <property type="match status" value="1"/>
</dbReference>
<dbReference type="GO" id="GO:0005634">
    <property type="term" value="C:nucleus"/>
    <property type="evidence" value="ECO:0007669"/>
    <property type="project" value="TreeGrafter"/>
</dbReference>
<protein>
    <recommendedName>
        <fullName evidence="4">TFIIS-type domain-containing protein</fullName>
    </recommendedName>
</protein>
<organism evidence="5">
    <name type="scientific">viral metagenome</name>
    <dbReference type="NCBI Taxonomy" id="1070528"/>
    <lineage>
        <taxon>unclassified sequences</taxon>
        <taxon>metagenomes</taxon>
        <taxon>organismal metagenomes</taxon>
    </lineage>
</organism>
<dbReference type="PANTHER" id="PTHR11477:SF0">
    <property type="entry name" value="IP08861P-RELATED"/>
    <property type="match status" value="1"/>
</dbReference>
<dbReference type="EMBL" id="MN740474">
    <property type="protein sequence ID" value="QHU28851.1"/>
    <property type="molecule type" value="Genomic_DNA"/>
</dbReference>
<dbReference type="GO" id="GO:0006351">
    <property type="term" value="P:DNA-templated transcription"/>
    <property type="evidence" value="ECO:0007669"/>
    <property type="project" value="InterPro"/>
</dbReference>
<dbReference type="GO" id="GO:0008270">
    <property type="term" value="F:zinc ion binding"/>
    <property type="evidence" value="ECO:0007669"/>
    <property type="project" value="UniProtKB-KW"/>
</dbReference>
<name>A0A6C0LGN1_9ZZZZ</name>
<dbReference type="PROSITE" id="PS51133">
    <property type="entry name" value="ZF_TFIIS_2"/>
    <property type="match status" value="1"/>
</dbReference>
<dbReference type="CDD" id="cd13749">
    <property type="entry name" value="Zn-ribbon_TFIIS"/>
    <property type="match status" value="1"/>
</dbReference>
<sequence length="169" mass="19903">MYYKRQYCIDKFSTIFDLVVDDTIVLNLEKGIFNETIKYCKEKSIELKWSNINFSKKYSQLARKVLANITYTPNASKVKQKILENVWLAETIASKTHTELHPEYYKELKLKIMAKHINIKPEQEHDGFFTCGKCKSKKTTYTQAQTRSADEPMTTFVTCLNCENRWKFS</sequence>
<dbReference type="GO" id="GO:0003676">
    <property type="term" value="F:nucleic acid binding"/>
    <property type="evidence" value="ECO:0007669"/>
    <property type="project" value="InterPro"/>
</dbReference>
<dbReference type="AlphaFoldDB" id="A0A6C0LGN1"/>
<reference evidence="5" key="1">
    <citation type="journal article" date="2020" name="Nature">
        <title>Giant virus diversity and host interactions through global metagenomics.</title>
        <authorList>
            <person name="Schulz F."/>
            <person name="Roux S."/>
            <person name="Paez-Espino D."/>
            <person name="Jungbluth S."/>
            <person name="Walsh D.A."/>
            <person name="Denef V.J."/>
            <person name="McMahon K.D."/>
            <person name="Konstantinidis K.T."/>
            <person name="Eloe-Fadrosh E.A."/>
            <person name="Kyrpides N.C."/>
            <person name="Woyke T."/>
        </authorList>
    </citation>
    <scope>NUCLEOTIDE SEQUENCE</scope>
    <source>
        <strain evidence="5">GVMAG-M-3300027791-30</strain>
    </source>
</reference>
<proteinExistence type="predicted"/>
<dbReference type="PROSITE" id="PS00466">
    <property type="entry name" value="ZF_TFIIS_1"/>
    <property type="match status" value="1"/>
</dbReference>
<keyword evidence="2" id="KW-0863">Zinc-finger</keyword>
<feature type="domain" description="TFIIS-type" evidence="4">
    <location>
        <begin position="127"/>
        <end position="167"/>
    </location>
</feature>
<evidence type="ECO:0000256" key="3">
    <source>
        <dbReference type="ARBA" id="ARBA00022833"/>
    </source>
</evidence>
<dbReference type="Pfam" id="PF01096">
    <property type="entry name" value="Zn_ribbon_TFIIS"/>
    <property type="match status" value="1"/>
</dbReference>
<keyword evidence="3" id="KW-0862">Zinc</keyword>
<accession>A0A6C0LGN1</accession>
<evidence type="ECO:0000313" key="5">
    <source>
        <dbReference type="EMBL" id="QHU28851.1"/>
    </source>
</evidence>
<evidence type="ECO:0000256" key="2">
    <source>
        <dbReference type="ARBA" id="ARBA00022771"/>
    </source>
</evidence>
<keyword evidence="1" id="KW-0479">Metal-binding</keyword>
<dbReference type="SMART" id="SM00440">
    <property type="entry name" value="ZnF_C2C2"/>
    <property type="match status" value="1"/>
</dbReference>
<dbReference type="SUPFAM" id="SSF57783">
    <property type="entry name" value="Zinc beta-ribbon"/>
    <property type="match status" value="1"/>
</dbReference>